<reference evidence="7 8" key="1">
    <citation type="journal article" date="2011" name="J. Bacteriol.">
        <title>Genome sequence of the algicidal bacterium Kordia algicida OT-1.</title>
        <authorList>
            <person name="Lee H.S."/>
            <person name="Kang S.G."/>
            <person name="Kwon K.K."/>
            <person name="Lee J.H."/>
            <person name="Kim S.J."/>
        </authorList>
    </citation>
    <scope>NUCLEOTIDE SEQUENCE [LARGE SCALE GENOMIC DNA]</scope>
    <source>
        <strain evidence="7 8">OT-1</strain>
    </source>
</reference>
<evidence type="ECO:0000256" key="3">
    <source>
        <dbReference type="ARBA" id="ARBA00022989"/>
    </source>
</evidence>
<dbReference type="GO" id="GO:0016020">
    <property type="term" value="C:membrane"/>
    <property type="evidence" value="ECO:0007669"/>
    <property type="project" value="UniProtKB-SubCell"/>
</dbReference>
<feature type="transmembrane region" description="Helical" evidence="5">
    <location>
        <begin position="62"/>
        <end position="84"/>
    </location>
</feature>
<accession>A9DNQ7</accession>
<dbReference type="OrthoDB" id="9770329at2"/>
<dbReference type="GO" id="GO:0005506">
    <property type="term" value="F:iron ion binding"/>
    <property type="evidence" value="ECO:0007669"/>
    <property type="project" value="InterPro"/>
</dbReference>
<keyword evidence="3 5" id="KW-1133">Transmembrane helix</keyword>
<evidence type="ECO:0000259" key="6">
    <source>
        <dbReference type="Pfam" id="PF04116"/>
    </source>
</evidence>
<comment type="subcellular location">
    <subcellularLocation>
        <location evidence="1">Membrane</location>
    </subcellularLocation>
</comment>
<feature type="domain" description="Fatty acid hydroxylase" evidence="6">
    <location>
        <begin position="121"/>
        <end position="256"/>
    </location>
</feature>
<evidence type="ECO:0000256" key="1">
    <source>
        <dbReference type="ARBA" id="ARBA00004370"/>
    </source>
</evidence>
<dbReference type="Pfam" id="PF04116">
    <property type="entry name" value="FA_hydroxylase"/>
    <property type="match status" value="1"/>
</dbReference>
<dbReference type="HOGENOM" id="CLU_033631_3_1_10"/>
<organism evidence="7 8">
    <name type="scientific">Kordia algicida OT-1</name>
    <dbReference type="NCBI Taxonomy" id="391587"/>
    <lineage>
        <taxon>Bacteria</taxon>
        <taxon>Pseudomonadati</taxon>
        <taxon>Bacteroidota</taxon>
        <taxon>Flavobacteriia</taxon>
        <taxon>Flavobacteriales</taxon>
        <taxon>Flavobacteriaceae</taxon>
        <taxon>Kordia</taxon>
    </lineage>
</organism>
<dbReference type="AlphaFoldDB" id="A9DNQ7"/>
<feature type="transmembrane region" description="Helical" evidence="5">
    <location>
        <begin position="177"/>
        <end position="198"/>
    </location>
</feature>
<dbReference type="GO" id="GO:0016491">
    <property type="term" value="F:oxidoreductase activity"/>
    <property type="evidence" value="ECO:0007669"/>
    <property type="project" value="InterPro"/>
</dbReference>
<sequence>MEKYLEIIQNSYRDYWNYFQGQVFFEHLENYFYGLIAISLIVWILEIVFPWRKNQSIFRKDFWLDTFYMFFNFFIFNLIIFAALSNTVATFFNDILGVVGLSIESFQLFDVDDLPTWLGLLIFFVVADFVQWNTHRMLHRVDFLWNFHKVHHSVKEMGFAAHLRFHWMETVVYKSMLYIPMAIIGGFSVNHVVFVYFFTIAIGHLNHANLGWDYGFLKYIFNNPKMHIWHHSKELPVRYGVNFGLTLSVWDYIFKTNYIPKNGRDIELGFTNDEAFPQDFIQQEIYPITLKKE</sequence>
<evidence type="ECO:0000256" key="2">
    <source>
        <dbReference type="ARBA" id="ARBA00022692"/>
    </source>
</evidence>
<keyword evidence="2 5" id="KW-0812">Transmembrane</keyword>
<keyword evidence="4 5" id="KW-0472">Membrane</keyword>
<dbReference type="STRING" id="391587.KAOT1_18852"/>
<dbReference type="GO" id="GO:0008610">
    <property type="term" value="P:lipid biosynthetic process"/>
    <property type="evidence" value="ECO:0007669"/>
    <property type="project" value="InterPro"/>
</dbReference>
<keyword evidence="8" id="KW-1185">Reference proteome</keyword>
<evidence type="ECO:0000256" key="5">
    <source>
        <dbReference type="SAM" id="Phobius"/>
    </source>
</evidence>
<feature type="transmembrane region" description="Helical" evidence="5">
    <location>
        <begin position="114"/>
        <end position="130"/>
    </location>
</feature>
<dbReference type="PANTHER" id="PTHR11863">
    <property type="entry name" value="STEROL DESATURASE"/>
    <property type="match status" value="1"/>
</dbReference>
<gene>
    <name evidence="7" type="ORF">KAOT1_18852</name>
</gene>
<proteinExistence type="predicted"/>
<dbReference type="EMBL" id="ABIB01000002">
    <property type="protein sequence ID" value="EDP97251.1"/>
    <property type="molecule type" value="Genomic_DNA"/>
</dbReference>
<comment type="caution">
    <text evidence="7">The sequence shown here is derived from an EMBL/GenBank/DDBJ whole genome shotgun (WGS) entry which is preliminary data.</text>
</comment>
<name>A9DNQ7_9FLAO</name>
<dbReference type="Proteomes" id="UP000002945">
    <property type="component" value="Unassembled WGS sequence"/>
</dbReference>
<dbReference type="InterPro" id="IPR006694">
    <property type="entry name" value="Fatty_acid_hydroxylase"/>
</dbReference>
<dbReference type="RefSeq" id="WP_007096302.1">
    <property type="nucleotide sequence ID" value="NZ_CP142125.1"/>
</dbReference>
<protein>
    <submittedName>
        <fullName evidence="7">Sterol desaturase</fullName>
    </submittedName>
</protein>
<feature type="transmembrane region" description="Helical" evidence="5">
    <location>
        <begin position="31"/>
        <end position="50"/>
    </location>
</feature>
<dbReference type="InterPro" id="IPR050307">
    <property type="entry name" value="Sterol_Desaturase_Related"/>
</dbReference>
<evidence type="ECO:0000256" key="4">
    <source>
        <dbReference type="ARBA" id="ARBA00023136"/>
    </source>
</evidence>
<evidence type="ECO:0000313" key="8">
    <source>
        <dbReference type="Proteomes" id="UP000002945"/>
    </source>
</evidence>
<evidence type="ECO:0000313" key="7">
    <source>
        <dbReference type="EMBL" id="EDP97251.1"/>
    </source>
</evidence>
<dbReference type="eggNOG" id="COG3000">
    <property type="taxonomic scope" value="Bacteria"/>
</dbReference>